<organism evidence="4 5">
    <name type="scientific">Streptococcus gordonii</name>
    <dbReference type="NCBI Taxonomy" id="1302"/>
    <lineage>
        <taxon>Bacteria</taxon>
        <taxon>Bacillati</taxon>
        <taxon>Bacillota</taxon>
        <taxon>Bacilli</taxon>
        <taxon>Lactobacillales</taxon>
        <taxon>Streptococcaceae</taxon>
        <taxon>Streptococcus</taxon>
    </lineage>
</organism>
<dbReference type="Gene3D" id="1.10.260.40">
    <property type="entry name" value="lambda repressor-like DNA-binding domains"/>
    <property type="match status" value="1"/>
</dbReference>
<comment type="caution">
    <text evidence="4">The sequence shown here is derived from an EMBL/GenBank/DDBJ whole genome shotgun (WGS) entry which is preliminary data.</text>
</comment>
<evidence type="ECO:0000313" key="5">
    <source>
        <dbReference type="Proteomes" id="UP000070096"/>
    </source>
</evidence>
<dbReference type="InterPro" id="IPR010359">
    <property type="entry name" value="IrrE_HExxH"/>
</dbReference>
<dbReference type="EMBL" id="LQRC01000165">
    <property type="protein sequence ID" value="KXT71700.1"/>
    <property type="molecule type" value="Genomic_DNA"/>
</dbReference>
<dbReference type="CDD" id="cd00093">
    <property type="entry name" value="HTH_XRE"/>
    <property type="match status" value="1"/>
</dbReference>
<dbReference type="SUPFAM" id="SSF47413">
    <property type="entry name" value="lambda repressor-like DNA-binding domains"/>
    <property type="match status" value="1"/>
</dbReference>
<dbReference type="InterPro" id="IPR001387">
    <property type="entry name" value="Cro/C1-type_HTH"/>
</dbReference>
<reference evidence="4 5" key="1">
    <citation type="submission" date="2016-01" db="EMBL/GenBank/DDBJ databases">
        <title>Highly variable Streptococcus oralis are common among viridans streptococci isolated from primates.</title>
        <authorList>
            <person name="Denapaite D."/>
            <person name="Rieger M."/>
            <person name="Koendgen S."/>
            <person name="Brueckner R."/>
            <person name="Ochigava I."/>
            <person name="Kappeler P."/>
            <person name="Maetz-Rensing K."/>
            <person name="Leendertz F."/>
            <person name="Hakenbeck R."/>
        </authorList>
    </citation>
    <scope>NUCLEOTIDE SEQUENCE [LARGE SCALE GENOMIC DNA]</scope>
    <source>
        <strain evidence="4 5">DD07</strain>
    </source>
</reference>
<feature type="domain" description="HTH cro/C1-type" evidence="3">
    <location>
        <begin position="20"/>
        <end position="74"/>
    </location>
</feature>
<dbReference type="PROSITE" id="PS50943">
    <property type="entry name" value="HTH_CROC1"/>
    <property type="match status" value="1"/>
</dbReference>
<dbReference type="Proteomes" id="UP000070096">
    <property type="component" value="Unassembled WGS sequence"/>
</dbReference>
<keyword evidence="2" id="KW-0238">DNA-binding</keyword>
<dbReference type="SMART" id="SM00530">
    <property type="entry name" value="HTH_XRE"/>
    <property type="match status" value="1"/>
</dbReference>
<gene>
    <name evidence="4" type="ORF">SGODD07_01079</name>
</gene>
<evidence type="ECO:0000313" key="4">
    <source>
        <dbReference type="EMBL" id="KXT71700.1"/>
    </source>
</evidence>
<dbReference type="PATRIC" id="fig|1302.21.peg.1208"/>
<evidence type="ECO:0000256" key="2">
    <source>
        <dbReference type="ARBA" id="ARBA00023125"/>
    </source>
</evidence>
<dbReference type="NCBIfam" id="TIGR02607">
    <property type="entry name" value="antidote_HigA"/>
    <property type="match status" value="1"/>
</dbReference>
<dbReference type="InterPro" id="IPR010982">
    <property type="entry name" value="Lambda_DNA-bd_dom_sf"/>
</dbReference>
<evidence type="ECO:0000256" key="1">
    <source>
        <dbReference type="ARBA" id="ARBA00007227"/>
    </source>
</evidence>
<evidence type="ECO:0000259" key="3">
    <source>
        <dbReference type="PROSITE" id="PS50943"/>
    </source>
</evidence>
<dbReference type="AlphaFoldDB" id="A0A139N6S6"/>
<comment type="similarity">
    <text evidence="1">Belongs to the short-chain fatty acyl-CoA assimilation regulator (ScfR) family.</text>
</comment>
<proteinExistence type="inferred from homology"/>
<dbReference type="GO" id="GO:0003677">
    <property type="term" value="F:DNA binding"/>
    <property type="evidence" value="ECO:0007669"/>
    <property type="project" value="UniProtKB-KW"/>
</dbReference>
<dbReference type="Pfam" id="PF06114">
    <property type="entry name" value="Peptidase_M78"/>
    <property type="match status" value="1"/>
</dbReference>
<accession>A0A139N6S6</accession>
<dbReference type="PANTHER" id="PTHR36924:SF1">
    <property type="entry name" value="ANTITOXIN HIGA-1"/>
    <property type="match status" value="1"/>
</dbReference>
<dbReference type="Pfam" id="PF01381">
    <property type="entry name" value="HTH_3"/>
    <property type="match status" value="1"/>
</dbReference>
<dbReference type="PANTHER" id="PTHR36924">
    <property type="entry name" value="ANTITOXIN HIGA-1"/>
    <property type="match status" value="1"/>
</dbReference>
<name>A0A139N6S6_STRGN</name>
<dbReference type="InterPro" id="IPR013430">
    <property type="entry name" value="Toxin_antidote_HigA"/>
</dbReference>
<sequence length="361" mass="41695">MSNKIIEYKDLIAFHPGQYVEELIEDYNVTQKEFAERLGVSAKTVSKLVNAEESISKETAHKLAKLSGVSMQTWLNLQNAYDVKVAEIAEQRELEEGGEKEICEMIDFKYFKEEGYVPDKRYSLKEKIIELRKILGVASLENLTSFNHLVSYRNTREFTTKSIVNSNIMLELASKKARDTTTTKLNRRKLERSLPELRKLTRQDPEVFPQRLYDILLDCGVVLVGLPALPNANLNGATKKFGNGSALLLLTDRNKASDIFWFSLFHEIGHILENDFSSDEGNSETYRRSEEEADQFAKDLLIRPEDYQTFVKKANFDKSDILRFAEEIDIHPSIVLGRLQKDQYLGYEQFRELKVNYYFVS</sequence>
<protein>
    <submittedName>
        <fullName evidence="4">Helix-turn-helix domain protein</fullName>
    </submittedName>
</protein>